<reference evidence="2" key="1">
    <citation type="submission" date="2023-03" db="EMBL/GenBank/DDBJ databases">
        <title>Massive genome expansion in bonnet fungi (Mycena s.s.) driven by repeated elements and novel gene families across ecological guilds.</title>
        <authorList>
            <consortium name="Lawrence Berkeley National Laboratory"/>
            <person name="Harder C.B."/>
            <person name="Miyauchi S."/>
            <person name="Viragh M."/>
            <person name="Kuo A."/>
            <person name="Thoen E."/>
            <person name="Andreopoulos B."/>
            <person name="Lu D."/>
            <person name="Skrede I."/>
            <person name="Drula E."/>
            <person name="Henrissat B."/>
            <person name="Morin E."/>
            <person name="Kohler A."/>
            <person name="Barry K."/>
            <person name="LaButti K."/>
            <person name="Morin E."/>
            <person name="Salamov A."/>
            <person name="Lipzen A."/>
            <person name="Mereny Z."/>
            <person name="Hegedus B."/>
            <person name="Baldrian P."/>
            <person name="Stursova M."/>
            <person name="Weitz H."/>
            <person name="Taylor A."/>
            <person name="Grigoriev I.V."/>
            <person name="Nagy L.G."/>
            <person name="Martin F."/>
            <person name="Kauserud H."/>
        </authorList>
    </citation>
    <scope>NUCLEOTIDE SEQUENCE</scope>
    <source>
        <strain evidence="2">CBHHK182m</strain>
    </source>
</reference>
<evidence type="ECO:0000256" key="1">
    <source>
        <dbReference type="SAM" id="MobiDB-lite"/>
    </source>
</evidence>
<accession>A0AAD7GTW9</accession>
<evidence type="ECO:0000313" key="2">
    <source>
        <dbReference type="EMBL" id="KAJ7705075.1"/>
    </source>
</evidence>
<organism evidence="2 3">
    <name type="scientific">Mycena metata</name>
    <dbReference type="NCBI Taxonomy" id="1033252"/>
    <lineage>
        <taxon>Eukaryota</taxon>
        <taxon>Fungi</taxon>
        <taxon>Dikarya</taxon>
        <taxon>Basidiomycota</taxon>
        <taxon>Agaricomycotina</taxon>
        <taxon>Agaricomycetes</taxon>
        <taxon>Agaricomycetidae</taxon>
        <taxon>Agaricales</taxon>
        <taxon>Marasmiineae</taxon>
        <taxon>Mycenaceae</taxon>
        <taxon>Mycena</taxon>
    </lineage>
</organism>
<gene>
    <name evidence="2" type="ORF">B0H16DRAFT_1482465</name>
</gene>
<feature type="compositionally biased region" description="Polar residues" evidence="1">
    <location>
        <begin position="216"/>
        <end position="225"/>
    </location>
</feature>
<name>A0AAD7GTW9_9AGAR</name>
<sequence>MSPIVFGELENGEARDGVKSLILGEFWPLLDVSLDFFTRATDSSPGTSPIVFSDLKNEGVYYCSLFPYGEILPYWVWYFASASDPELFGFTPSDFNTLLPAADPVIPTHASSSTSASDATLFGFTASDVDTLLPVKPNLLDEFAPLCQSSGIVFTEPDTDFSAATGVSHPLQLLPPAPPESPPAMQLPVAEVSKPGPSAPRSRRGPRNEGIDTANVIHSTRTRAPSSRKRGPDAEISEQPNKRGKSAEDSIWECAVNVPCISGMCVPMIFEGPSVEKQVESDFRQCYLLQL</sequence>
<dbReference type="Proteomes" id="UP001215598">
    <property type="component" value="Unassembled WGS sequence"/>
</dbReference>
<feature type="compositionally biased region" description="Pro residues" evidence="1">
    <location>
        <begin position="173"/>
        <end position="182"/>
    </location>
</feature>
<comment type="caution">
    <text evidence="2">The sequence shown here is derived from an EMBL/GenBank/DDBJ whole genome shotgun (WGS) entry which is preliminary data.</text>
</comment>
<keyword evidence="3" id="KW-1185">Reference proteome</keyword>
<feature type="region of interest" description="Disordered" evidence="1">
    <location>
        <begin position="169"/>
        <end position="248"/>
    </location>
</feature>
<evidence type="ECO:0000313" key="3">
    <source>
        <dbReference type="Proteomes" id="UP001215598"/>
    </source>
</evidence>
<dbReference type="EMBL" id="JARKIB010000480">
    <property type="protein sequence ID" value="KAJ7705075.1"/>
    <property type="molecule type" value="Genomic_DNA"/>
</dbReference>
<dbReference type="AlphaFoldDB" id="A0AAD7GTW9"/>
<proteinExistence type="predicted"/>
<protein>
    <submittedName>
        <fullName evidence="2">Uncharacterized protein</fullName>
    </submittedName>
</protein>